<evidence type="ECO:0000256" key="10">
    <source>
        <dbReference type="SAM" id="MobiDB-lite"/>
    </source>
</evidence>
<evidence type="ECO:0000313" key="14">
    <source>
        <dbReference type="Proteomes" id="UP001237642"/>
    </source>
</evidence>
<feature type="region of interest" description="Disordered" evidence="10">
    <location>
        <begin position="322"/>
        <end position="346"/>
    </location>
</feature>
<dbReference type="InterPro" id="IPR006769">
    <property type="entry name" value="MCU_C"/>
</dbReference>
<keyword evidence="9 11" id="KW-0472">Membrane</keyword>
<proteinExistence type="inferred from homology"/>
<dbReference type="GO" id="GO:0036444">
    <property type="term" value="P:calcium import into the mitochondrion"/>
    <property type="evidence" value="ECO:0007669"/>
    <property type="project" value="TreeGrafter"/>
</dbReference>
<reference evidence="13" key="1">
    <citation type="submission" date="2023-02" db="EMBL/GenBank/DDBJ databases">
        <title>Genome of toxic invasive species Heracleum sosnowskyi carries increased number of genes despite the absence of recent whole-genome duplications.</title>
        <authorList>
            <person name="Schelkunov M."/>
            <person name="Shtratnikova V."/>
            <person name="Makarenko M."/>
            <person name="Klepikova A."/>
            <person name="Omelchenko D."/>
            <person name="Novikova G."/>
            <person name="Obukhova E."/>
            <person name="Bogdanov V."/>
            <person name="Penin A."/>
            <person name="Logacheva M."/>
        </authorList>
    </citation>
    <scope>NUCLEOTIDE SEQUENCE</scope>
    <source>
        <strain evidence="13">Hsosn_3</strain>
        <tissue evidence="13">Leaf</tissue>
    </source>
</reference>
<evidence type="ECO:0000256" key="11">
    <source>
        <dbReference type="SAM" id="Phobius"/>
    </source>
</evidence>
<dbReference type="InterPro" id="IPR039055">
    <property type="entry name" value="MCU_fam"/>
</dbReference>
<keyword evidence="5 11" id="KW-0812">Transmembrane</keyword>
<sequence>MAFNKMLIQRIFNMSKTSHQTLTSCRISSSAVSHSLRNDKAPAIDPGDVSLFRRLMRSPAPELPYFGAGERLIEKLRGMDIGRDRIRLDGLSPPAAAAEARLTAEDARKLMKVAQIEMVKEKIKKIGKSCVSYEEFVKICVEGAWSEEQGFEIAKMLDESGNVFVFGKVVFLRPDQVAKAIHGLMPAPVAHPEDPRRKELEILEEQKYVIDKKAESLVRRELWCGLAFLMVQTAGFMRLTFWELSWDVMEPICFYVTSMYFMAGYTFFLRTAKEPSFEGFFQSRFSTKQKKLMKANKFDLQRYNELREACYPHPWPREKSATFGVPDDGDNSETMESGPSQQYNLR</sequence>
<feature type="transmembrane region" description="Helical" evidence="11">
    <location>
        <begin position="248"/>
        <end position="268"/>
    </location>
</feature>
<dbReference type="EMBL" id="JAUIZM010000005">
    <property type="protein sequence ID" value="KAK1383431.1"/>
    <property type="molecule type" value="Genomic_DNA"/>
</dbReference>
<evidence type="ECO:0000256" key="7">
    <source>
        <dbReference type="ARBA" id="ARBA00022989"/>
    </source>
</evidence>
<comment type="similarity">
    <text evidence="2">Belongs to the MCU (TC 1.A.77) family.</text>
</comment>
<dbReference type="GO" id="GO:0005262">
    <property type="term" value="F:calcium channel activity"/>
    <property type="evidence" value="ECO:0007669"/>
    <property type="project" value="TreeGrafter"/>
</dbReference>
<dbReference type="GO" id="GO:1990246">
    <property type="term" value="C:uniplex complex"/>
    <property type="evidence" value="ECO:0007669"/>
    <property type="project" value="TreeGrafter"/>
</dbReference>
<name>A0AAD8MS80_9APIA</name>
<dbReference type="PANTHER" id="PTHR13462:SF31">
    <property type="entry name" value="CALCIUM UNIPORTER PROTEIN 1, MITOCHONDRIAL"/>
    <property type="match status" value="1"/>
</dbReference>
<dbReference type="PANTHER" id="PTHR13462">
    <property type="entry name" value="CALCIUM UNIPORTER PROTEIN, MITOCHONDRIAL"/>
    <property type="match status" value="1"/>
</dbReference>
<evidence type="ECO:0000256" key="6">
    <source>
        <dbReference type="ARBA" id="ARBA00022837"/>
    </source>
</evidence>
<accession>A0AAD8MS80</accession>
<evidence type="ECO:0000256" key="5">
    <source>
        <dbReference type="ARBA" id="ARBA00022692"/>
    </source>
</evidence>
<dbReference type="AlphaFoldDB" id="A0AAD8MS80"/>
<dbReference type="Pfam" id="PF04678">
    <property type="entry name" value="MCU"/>
    <property type="match status" value="1"/>
</dbReference>
<evidence type="ECO:0000256" key="2">
    <source>
        <dbReference type="ARBA" id="ARBA00005653"/>
    </source>
</evidence>
<keyword evidence="14" id="KW-1185">Reference proteome</keyword>
<evidence type="ECO:0000256" key="1">
    <source>
        <dbReference type="ARBA" id="ARBA00004141"/>
    </source>
</evidence>
<organism evidence="13 14">
    <name type="scientific">Heracleum sosnowskyi</name>
    <dbReference type="NCBI Taxonomy" id="360622"/>
    <lineage>
        <taxon>Eukaryota</taxon>
        <taxon>Viridiplantae</taxon>
        <taxon>Streptophyta</taxon>
        <taxon>Embryophyta</taxon>
        <taxon>Tracheophyta</taxon>
        <taxon>Spermatophyta</taxon>
        <taxon>Magnoliopsida</taxon>
        <taxon>eudicotyledons</taxon>
        <taxon>Gunneridae</taxon>
        <taxon>Pentapetalae</taxon>
        <taxon>asterids</taxon>
        <taxon>campanulids</taxon>
        <taxon>Apiales</taxon>
        <taxon>Apiaceae</taxon>
        <taxon>Apioideae</taxon>
        <taxon>apioid superclade</taxon>
        <taxon>Tordylieae</taxon>
        <taxon>Tordyliinae</taxon>
        <taxon>Heracleum</taxon>
    </lineage>
</organism>
<keyword evidence="3" id="KW-0813">Transport</keyword>
<evidence type="ECO:0000256" key="3">
    <source>
        <dbReference type="ARBA" id="ARBA00022448"/>
    </source>
</evidence>
<keyword evidence="4" id="KW-0109">Calcium transport</keyword>
<gene>
    <name evidence="13" type="ORF">POM88_021166</name>
</gene>
<evidence type="ECO:0000256" key="9">
    <source>
        <dbReference type="ARBA" id="ARBA00023136"/>
    </source>
</evidence>
<feature type="transmembrane region" description="Helical" evidence="11">
    <location>
        <begin position="222"/>
        <end position="242"/>
    </location>
</feature>
<protein>
    <submittedName>
        <fullName evidence="13">Calcium uniporter protein</fullName>
    </submittedName>
</protein>
<keyword evidence="8" id="KW-0406">Ion transport</keyword>
<evidence type="ECO:0000256" key="4">
    <source>
        <dbReference type="ARBA" id="ARBA00022568"/>
    </source>
</evidence>
<keyword evidence="6" id="KW-0106">Calcium</keyword>
<evidence type="ECO:0000313" key="13">
    <source>
        <dbReference type="EMBL" id="KAK1383431.1"/>
    </source>
</evidence>
<comment type="caution">
    <text evidence="13">The sequence shown here is derived from an EMBL/GenBank/DDBJ whole genome shotgun (WGS) entry which is preliminary data.</text>
</comment>
<reference evidence="13" key="2">
    <citation type="submission" date="2023-05" db="EMBL/GenBank/DDBJ databases">
        <authorList>
            <person name="Schelkunov M.I."/>
        </authorList>
    </citation>
    <scope>NUCLEOTIDE SEQUENCE</scope>
    <source>
        <strain evidence="13">Hsosn_3</strain>
        <tissue evidence="13">Leaf</tissue>
    </source>
</reference>
<dbReference type="GO" id="GO:0015292">
    <property type="term" value="F:uniporter activity"/>
    <property type="evidence" value="ECO:0007669"/>
    <property type="project" value="TreeGrafter"/>
</dbReference>
<feature type="domain" description="Calcium uniporter protein C-terminal" evidence="12">
    <location>
        <begin position="147"/>
        <end position="306"/>
    </location>
</feature>
<feature type="compositionally biased region" description="Polar residues" evidence="10">
    <location>
        <begin position="334"/>
        <end position="346"/>
    </location>
</feature>
<dbReference type="Proteomes" id="UP001237642">
    <property type="component" value="Unassembled WGS sequence"/>
</dbReference>
<dbReference type="GO" id="GO:0051560">
    <property type="term" value="P:mitochondrial calcium ion homeostasis"/>
    <property type="evidence" value="ECO:0007669"/>
    <property type="project" value="InterPro"/>
</dbReference>
<comment type="subcellular location">
    <subcellularLocation>
        <location evidence="1">Membrane</location>
        <topology evidence="1">Multi-pass membrane protein</topology>
    </subcellularLocation>
</comment>
<keyword evidence="7 11" id="KW-1133">Transmembrane helix</keyword>
<evidence type="ECO:0000259" key="12">
    <source>
        <dbReference type="Pfam" id="PF04678"/>
    </source>
</evidence>
<evidence type="ECO:0000256" key="8">
    <source>
        <dbReference type="ARBA" id="ARBA00023065"/>
    </source>
</evidence>